<name>A0ABU2FTD2_9EURY</name>
<dbReference type="Proteomes" id="UP001268864">
    <property type="component" value="Unassembled WGS sequence"/>
</dbReference>
<evidence type="ECO:0000313" key="1">
    <source>
        <dbReference type="EMBL" id="MDS0284028.1"/>
    </source>
</evidence>
<dbReference type="RefSeq" id="WP_310901776.1">
    <property type="nucleotide sequence ID" value="NZ_JAMQOS010000007.1"/>
</dbReference>
<proteinExistence type="predicted"/>
<dbReference type="EMBL" id="JAMQOS010000007">
    <property type="protein sequence ID" value="MDS0284028.1"/>
    <property type="molecule type" value="Genomic_DNA"/>
</dbReference>
<evidence type="ECO:0000313" key="2">
    <source>
        <dbReference type="Proteomes" id="UP001268864"/>
    </source>
</evidence>
<reference evidence="1 2" key="1">
    <citation type="submission" date="2022-06" db="EMBL/GenBank/DDBJ databases">
        <title>Halomicroarcula sp. a new haloarchaeum isolate from saline soil.</title>
        <authorList>
            <person name="Strakova D."/>
            <person name="Galisteo C."/>
            <person name="Sanchez-Porro C."/>
            <person name="Ventosa A."/>
        </authorList>
    </citation>
    <scope>NUCLEOTIDE SEQUENCE [LARGE SCALE GENOMIC DNA]</scope>
    <source>
        <strain evidence="1 2">S3CR25-11</strain>
    </source>
</reference>
<protein>
    <submittedName>
        <fullName evidence="1">Uncharacterized protein</fullName>
    </submittedName>
</protein>
<gene>
    <name evidence="1" type="ORF">NDI86_18085</name>
</gene>
<sequence>MNPLSAYEHPVGAYAFHNTHKENTASIQEHGIKATEQPGLNTRDADTALADLGYDNPFPFDRTNVTYCHVNYEYIADRHDPKTDTVPLDEDVTIVIDTTKTTAPMYIADMGHISDLLDYHYVGSRIMIQSDTPDEAIEQYRNSITPVETPDDIATQLTSDISHAELIIDGDIPSAAIVDIVR</sequence>
<keyword evidence="2" id="KW-1185">Reference proteome</keyword>
<comment type="caution">
    <text evidence="1">The sequence shown here is derived from an EMBL/GenBank/DDBJ whole genome shotgun (WGS) entry which is preliminary data.</text>
</comment>
<organism evidence="1 2">
    <name type="scientific">Haloarcula onubensis</name>
    <dbReference type="NCBI Taxonomy" id="2950539"/>
    <lineage>
        <taxon>Archaea</taxon>
        <taxon>Methanobacteriati</taxon>
        <taxon>Methanobacteriota</taxon>
        <taxon>Stenosarchaea group</taxon>
        <taxon>Halobacteria</taxon>
        <taxon>Halobacteriales</taxon>
        <taxon>Haloarculaceae</taxon>
        <taxon>Haloarcula</taxon>
    </lineage>
</organism>
<accession>A0ABU2FTD2</accession>